<dbReference type="AlphaFoldDB" id="A0A914C327"/>
<feature type="compositionally biased region" description="Basic and acidic residues" evidence="1">
    <location>
        <begin position="382"/>
        <end position="410"/>
    </location>
</feature>
<evidence type="ECO:0000256" key="1">
    <source>
        <dbReference type="SAM" id="MobiDB-lite"/>
    </source>
</evidence>
<feature type="compositionally biased region" description="Polar residues" evidence="1">
    <location>
        <begin position="324"/>
        <end position="334"/>
    </location>
</feature>
<feature type="compositionally biased region" description="Basic and acidic residues" evidence="1">
    <location>
        <begin position="484"/>
        <end position="496"/>
    </location>
</feature>
<evidence type="ECO:0000313" key="2">
    <source>
        <dbReference type="Proteomes" id="UP000887540"/>
    </source>
</evidence>
<dbReference type="WBParaSite" id="ACRNAN_Path_178.g629.t1">
    <property type="protein sequence ID" value="ACRNAN_Path_178.g629.t1"/>
    <property type="gene ID" value="ACRNAN_Path_178.g629"/>
</dbReference>
<feature type="compositionally biased region" description="Basic and acidic residues" evidence="1">
    <location>
        <begin position="428"/>
        <end position="438"/>
    </location>
</feature>
<organism evidence="2 3">
    <name type="scientific">Acrobeloides nanus</name>
    <dbReference type="NCBI Taxonomy" id="290746"/>
    <lineage>
        <taxon>Eukaryota</taxon>
        <taxon>Metazoa</taxon>
        <taxon>Ecdysozoa</taxon>
        <taxon>Nematoda</taxon>
        <taxon>Chromadorea</taxon>
        <taxon>Rhabditida</taxon>
        <taxon>Tylenchina</taxon>
        <taxon>Cephalobomorpha</taxon>
        <taxon>Cephaloboidea</taxon>
        <taxon>Cephalobidae</taxon>
        <taxon>Acrobeloides</taxon>
    </lineage>
</organism>
<sequence length="551" mass="61317">MHKGAGVHKDDNVERIRRLKESRQKYTDLSLKAIRPYTPTASIAITRSKSAKPVEKVSASNLKLSTSNLKLSKESPQPGASKDAHKNDQDNRESLLNEKKNIVPTFQSSNLPPDRRLSLKPLTGRPSLFPHGINLFDPNIPVSNGRLSLFSNSTNLFEVSGRPSLARPLANNDVSTVLTSSSILKSSNRERIFKENRVRFTKENSIRRITEQFEDIENTSVETDPRTSTVIYGAPPFQPDVSSVKSRRVLDFDLPTSSNTALPEESLGDTIVLQTVVNIAKQVGKFSQEDAELFWTSLPNGMQETLMGIARRIRGENILDDGPLNSTELSSNRLSVGGRPQFPVTPIPKAFPNKNRMNLNPPPSTIFDDSESGDSILMQEIENTKKNDVEVKKSSKISSKDKPSTMKDNSENEEDKNEGTSAATFKPRRSERLAKIRISDMNSLASDLSSRSSSRMSELNAAHSNSRASQASSLSKAQKSSTRTPKDIKSPKKIFADQEVMLITQQKPKPSKRKKSTQRPLQPVLREEQPLTRSPKFMPIRSPVFEDENAV</sequence>
<feature type="compositionally biased region" description="Basic and acidic residues" evidence="1">
    <location>
        <begin position="7"/>
        <end position="24"/>
    </location>
</feature>
<accession>A0A914C327</accession>
<reference evidence="3" key="1">
    <citation type="submission" date="2022-11" db="UniProtKB">
        <authorList>
            <consortium name="WormBaseParasite"/>
        </authorList>
    </citation>
    <scope>IDENTIFICATION</scope>
</reference>
<feature type="region of interest" description="Disordered" evidence="1">
    <location>
        <begin position="320"/>
        <end position="551"/>
    </location>
</feature>
<feature type="region of interest" description="Disordered" evidence="1">
    <location>
        <begin position="67"/>
        <end position="123"/>
    </location>
</feature>
<keyword evidence="2" id="KW-1185">Reference proteome</keyword>
<protein>
    <submittedName>
        <fullName evidence="3">Uncharacterized protein</fullName>
    </submittedName>
</protein>
<feature type="compositionally biased region" description="Basic and acidic residues" evidence="1">
    <location>
        <begin position="82"/>
        <end position="101"/>
    </location>
</feature>
<dbReference type="Proteomes" id="UP000887540">
    <property type="component" value="Unplaced"/>
</dbReference>
<evidence type="ECO:0000313" key="3">
    <source>
        <dbReference type="WBParaSite" id="ACRNAN_Path_178.g629.t1"/>
    </source>
</evidence>
<feature type="region of interest" description="Disordered" evidence="1">
    <location>
        <begin position="1"/>
        <end position="24"/>
    </location>
</feature>
<proteinExistence type="predicted"/>
<feature type="compositionally biased region" description="Low complexity" evidence="1">
    <location>
        <begin position="443"/>
        <end position="481"/>
    </location>
</feature>
<name>A0A914C327_9BILA</name>